<feature type="region of interest" description="Disordered" evidence="1">
    <location>
        <begin position="43"/>
        <end position="188"/>
    </location>
</feature>
<organism evidence="2 3">
    <name type="scientific">Ascobolus immersus RN42</name>
    <dbReference type="NCBI Taxonomy" id="1160509"/>
    <lineage>
        <taxon>Eukaryota</taxon>
        <taxon>Fungi</taxon>
        <taxon>Dikarya</taxon>
        <taxon>Ascomycota</taxon>
        <taxon>Pezizomycotina</taxon>
        <taxon>Pezizomycetes</taxon>
        <taxon>Pezizales</taxon>
        <taxon>Ascobolaceae</taxon>
        <taxon>Ascobolus</taxon>
    </lineage>
</organism>
<dbReference type="Pfam" id="PF22586">
    <property type="entry name" value="ANCHR-like_BBOX"/>
    <property type="match status" value="1"/>
</dbReference>
<feature type="compositionally biased region" description="Pro residues" evidence="1">
    <location>
        <begin position="114"/>
        <end position="125"/>
    </location>
</feature>
<evidence type="ECO:0000313" key="3">
    <source>
        <dbReference type="Proteomes" id="UP000275078"/>
    </source>
</evidence>
<accession>A0A3N4IRR6</accession>
<dbReference type="AlphaFoldDB" id="A0A3N4IRR6"/>
<feature type="compositionally biased region" description="Acidic residues" evidence="1">
    <location>
        <begin position="68"/>
        <end position="87"/>
    </location>
</feature>
<evidence type="ECO:0000313" key="2">
    <source>
        <dbReference type="EMBL" id="RPA86911.1"/>
    </source>
</evidence>
<feature type="compositionally biased region" description="Basic and acidic residues" evidence="1">
    <location>
        <begin position="54"/>
        <end position="67"/>
    </location>
</feature>
<dbReference type="GO" id="GO:0044878">
    <property type="term" value="P:mitotic cytokinesis checkpoint signaling"/>
    <property type="evidence" value="ECO:0007669"/>
    <property type="project" value="TreeGrafter"/>
</dbReference>
<dbReference type="GO" id="GO:0032266">
    <property type="term" value="F:phosphatidylinositol-3-phosphate binding"/>
    <property type="evidence" value="ECO:0007669"/>
    <property type="project" value="TreeGrafter"/>
</dbReference>
<dbReference type="STRING" id="1160509.A0A3N4IRR6"/>
<dbReference type="PANTHER" id="PTHR46603">
    <property type="entry name" value="ABSCISSION/NOCUT CHECKPOINT REGULATOR"/>
    <property type="match status" value="1"/>
</dbReference>
<dbReference type="PANTHER" id="PTHR46603:SF1">
    <property type="entry name" value="ABSCISSION_NOCUT CHECKPOINT REGULATOR"/>
    <property type="match status" value="1"/>
</dbReference>
<dbReference type="EMBL" id="ML119648">
    <property type="protein sequence ID" value="RPA86911.1"/>
    <property type="molecule type" value="Genomic_DNA"/>
</dbReference>
<gene>
    <name evidence="2" type="ORF">BJ508DRAFT_121891</name>
</gene>
<dbReference type="SUPFAM" id="SSF57845">
    <property type="entry name" value="B-box zinc-binding domain"/>
    <property type="match status" value="1"/>
</dbReference>
<name>A0A3N4IRR6_ASCIM</name>
<reference evidence="2 3" key="1">
    <citation type="journal article" date="2018" name="Nat. Ecol. Evol.">
        <title>Pezizomycetes genomes reveal the molecular basis of ectomycorrhizal truffle lifestyle.</title>
        <authorList>
            <person name="Murat C."/>
            <person name="Payen T."/>
            <person name="Noel B."/>
            <person name="Kuo A."/>
            <person name="Morin E."/>
            <person name="Chen J."/>
            <person name="Kohler A."/>
            <person name="Krizsan K."/>
            <person name="Balestrini R."/>
            <person name="Da Silva C."/>
            <person name="Montanini B."/>
            <person name="Hainaut M."/>
            <person name="Levati E."/>
            <person name="Barry K.W."/>
            <person name="Belfiori B."/>
            <person name="Cichocki N."/>
            <person name="Clum A."/>
            <person name="Dockter R.B."/>
            <person name="Fauchery L."/>
            <person name="Guy J."/>
            <person name="Iotti M."/>
            <person name="Le Tacon F."/>
            <person name="Lindquist E.A."/>
            <person name="Lipzen A."/>
            <person name="Malagnac F."/>
            <person name="Mello A."/>
            <person name="Molinier V."/>
            <person name="Miyauchi S."/>
            <person name="Poulain J."/>
            <person name="Riccioni C."/>
            <person name="Rubini A."/>
            <person name="Sitrit Y."/>
            <person name="Splivallo R."/>
            <person name="Traeger S."/>
            <person name="Wang M."/>
            <person name="Zifcakova L."/>
            <person name="Wipf D."/>
            <person name="Zambonelli A."/>
            <person name="Paolocci F."/>
            <person name="Nowrousian M."/>
            <person name="Ottonello S."/>
            <person name="Baldrian P."/>
            <person name="Spatafora J.W."/>
            <person name="Henrissat B."/>
            <person name="Nagy L.G."/>
            <person name="Aury J.M."/>
            <person name="Wincker P."/>
            <person name="Grigoriev I.V."/>
            <person name="Bonfante P."/>
            <person name="Martin F.M."/>
        </authorList>
    </citation>
    <scope>NUCLEOTIDE SEQUENCE [LARGE SCALE GENOMIC DNA]</scope>
    <source>
        <strain evidence="2 3">RN42</strain>
    </source>
</reference>
<dbReference type="Proteomes" id="UP000275078">
    <property type="component" value="Unassembled WGS sequence"/>
</dbReference>
<evidence type="ECO:0000256" key="1">
    <source>
        <dbReference type="SAM" id="MobiDB-lite"/>
    </source>
</evidence>
<protein>
    <submittedName>
        <fullName evidence="2">Uncharacterized protein</fullName>
    </submittedName>
</protein>
<keyword evidence="3" id="KW-1185">Reference proteome</keyword>
<dbReference type="GO" id="GO:0030496">
    <property type="term" value="C:midbody"/>
    <property type="evidence" value="ECO:0007669"/>
    <property type="project" value="TreeGrafter"/>
</dbReference>
<dbReference type="GO" id="GO:0032154">
    <property type="term" value="C:cleavage furrow"/>
    <property type="evidence" value="ECO:0007669"/>
    <property type="project" value="TreeGrafter"/>
</dbReference>
<proteinExistence type="predicted"/>
<sequence length="249" mass="27779">MTGTKNTELKHEDWDIKDLLKTTKDSTTAATSSEDEIARLLEEAKASLEVPTTKGKDEDIDGSKVDPEHEDEDKPEEDEEEEEEDELTQITRILNQARDAAALEAEEEKANPKAPSPIPSTPPLPYTSDTDLIMPPSPPKSTTQPSTTTEPITDDELSLRLLNLRRDMPTQSLPFHDAPKKDGTADESDDENWCTMCAMDAEFRCSGCDGEVYCENCLWESHQGPSAGWEEKRHKWTRMDRGKMVGIGG</sequence>
<dbReference type="GO" id="GO:0009838">
    <property type="term" value="P:abscission"/>
    <property type="evidence" value="ECO:0007669"/>
    <property type="project" value="TreeGrafter"/>
</dbReference>
<feature type="compositionally biased region" description="Low complexity" evidence="1">
    <location>
        <begin position="140"/>
        <end position="151"/>
    </location>
</feature>
<dbReference type="OrthoDB" id="5407799at2759"/>